<organism evidence="9 10">
    <name type="scientific">Gadus morhua</name>
    <name type="common">Atlantic cod</name>
    <dbReference type="NCBI Taxonomy" id="8049"/>
    <lineage>
        <taxon>Eukaryota</taxon>
        <taxon>Metazoa</taxon>
        <taxon>Chordata</taxon>
        <taxon>Craniata</taxon>
        <taxon>Vertebrata</taxon>
        <taxon>Euteleostomi</taxon>
        <taxon>Actinopterygii</taxon>
        <taxon>Neopterygii</taxon>
        <taxon>Teleostei</taxon>
        <taxon>Neoteleostei</taxon>
        <taxon>Acanthomorphata</taxon>
        <taxon>Zeiogadaria</taxon>
        <taxon>Gadariae</taxon>
        <taxon>Gadiformes</taxon>
        <taxon>Gadoidei</taxon>
        <taxon>Gadidae</taxon>
        <taxon>Gadus</taxon>
    </lineage>
</organism>
<dbReference type="Gene3D" id="1.20.120.720">
    <property type="entry name" value="Myosin VI head, motor domain, U50 subdomain"/>
    <property type="match status" value="1"/>
</dbReference>
<keyword evidence="4 6" id="KW-0505">Motor protein</keyword>
<accession>A0A8C5AX45</accession>
<feature type="chain" id="PRO_5047276208" evidence="7">
    <location>
        <begin position="34"/>
        <end position="775"/>
    </location>
</feature>
<dbReference type="GO" id="GO:0005524">
    <property type="term" value="F:ATP binding"/>
    <property type="evidence" value="ECO:0007669"/>
    <property type="project" value="UniProtKB-UniRule"/>
</dbReference>
<reference evidence="9" key="1">
    <citation type="submission" date="2025-08" db="UniProtKB">
        <authorList>
            <consortium name="Ensembl"/>
        </authorList>
    </citation>
    <scope>IDENTIFICATION</scope>
</reference>
<evidence type="ECO:0000259" key="8">
    <source>
        <dbReference type="PROSITE" id="PS51456"/>
    </source>
</evidence>
<dbReference type="Gene3D" id="1.20.58.530">
    <property type="match status" value="1"/>
</dbReference>
<evidence type="ECO:0000256" key="1">
    <source>
        <dbReference type="ARBA" id="ARBA00022741"/>
    </source>
</evidence>
<dbReference type="InterPro" id="IPR027417">
    <property type="entry name" value="P-loop_NTPase"/>
</dbReference>
<dbReference type="InterPro" id="IPR001609">
    <property type="entry name" value="Myosin_head_motor_dom-like"/>
</dbReference>
<keyword evidence="2 6" id="KW-0067">ATP-binding</keyword>
<dbReference type="GO" id="GO:0051015">
    <property type="term" value="F:actin filament binding"/>
    <property type="evidence" value="ECO:0007669"/>
    <property type="project" value="TreeGrafter"/>
</dbReference>
<proteinExistence type="inferred from homology"/>
<evidence type="ECO:0000256" key="4">
    <source>
        <dbReference type="ARBA" id="ARBA00023175"/>
    </source>
</evidence>
<sequence length="775" mass="86845">MRYRITLGPSAGSRLLLLIFPFVCLQVKKVGKASPPPSLNDSLEGDLRAFLIDEDQLHTYDDLTKVNPVTPTTVLKCLQARYRAQVFYTHAGCTLVALNPFQPIPDLYSLDVMREYHSAPQPQEAKPHIFIVAEEAYRNVQGQLEPVNQSLVVSGESGAGKTWTSRCLMKYYATVAASSSVLKSQDAVDRIEKRVLDSNPIMEAFGNACTLRNHNSSRFGKYIQLQLDRSHFLVGASVQTYLLEKTRVACQPANERNFHIFYQMMKGASSEQKKEWKMGHGQSFNWLPKAQKTLEEDCFQETVEAMSHLGIKSDKQAEIFRVLRGESVSCNAVKVFGLPPTSANVSPPWAAESLQGAAGLLGVPAEELQACLAVRTLVAGKQSILKPCSLSDCGVRRDCLAKVVYAHLFEWLTSFINRSICADNSAWCNFIGLLDVYGFECFQRNNLEQLCINYANEKLQQHFVAHYLRAQQEEYVSEGLEWSFVRYQDNQSCLDLIEGNPTGVFPLLNEESRLNRASDAGKFGARLQKELGDHGSISWDKFSQEPHFSVTHYAGPVSYQIQGMMEKNKDPVPPEIIALLQASANPLLGQVFGDQEADSTAPRGLSKVVTVVAKFKNSLESLMKILHSTTPHYTRCIKPNPDCKPLTFHKREVIMQLEACGIVETIHISAILTCPPQLELLEDQRKRLLSRRAFSIQCCWRRHQLRRRRARGRAAVLIQAGKGAEEDAGLGPRLLSSGSVKLHYQRSPLLYADMLPHLRREGVTGFNQILLEKTL</sequence>
<evidence type="ECO:0000256" key="7">
    <source>
        <dbReference type="SAM" id="SignalP"/>
    </source>
</evidence>
<evidence type="ECO:0000256" key="2">
    <source>
        <dbReference type="ARBA" id="ARBA00022840"/>
    </source>
</evidence>
<dbReference type="GO" id="GO:0016020">
    <property type="term" value="C:membrane"/>
    <property type="evidence" value="ECO:0007669"/>
    <property type="project" value="TreeGrafter"/>
</dbReference>
<feature type="region of interest" description="Actin-binding" evidence="6">
    <location>
        <begin position="619"/>
        <end position="641"/>
    </location>
</feature>
<evidence type="ECO:0000256" key="5">
    <source>
        <dbReference type="ARBA" id="ARBA00023203"/>
    </source>
</evidence>
<evidence type="ECO:0000256" key="6">
    <source>
        <dbReference type="PROSITE-ProRule" id="PRU00782"/>
    </source>
</evidence>
<dbReference type="Proteomes" id="UP000694546">
    <property type="component" value="Chromosome 7"/>
</dbReference>
<keyword evidence="7" id="KW-0732">Signal</keyword>
<keyword evidence="10" id="KW-1185">Reference proteome</keyword>
<feature type="signal peptide" evidence="7">
    <location>
        <begin position="1"/>
        <end position="33"/>
    </location>
</feature>
<protein>
    <submittedName>
        <fullName evidence="9">Myosin XIX</fullName>
    </submittedName>
</protein>
<keyword evidence="5 6" id="KW-0009">Actin-binding</keyword>
<dbReference type="PROSITE" id="PS51456">
    <property type="entry name" value="MYOSIN_MOTOR"/>
    <property type="match status" value="1"/>
</dbReference>
<keyword evidence="1 6" id="KW-0547">Nucleotide-binding</keyword>
<dbReference type="GO" id="GO:0007015">
    <property type="term" value="P:actin filament organization"/>
    <property type="evidence" value="ECO:0007669"/>
    <property type="project" value="TreeGrafter"/>
</dbReference>
<feature type="binding site" evidence="6">
    <location>
        <begin position="155"/>
        <end position="162"/>
    </location>
    <ligand>
        <name>ATP</name>
        <dbReference type="ChEBI" id="CHEBI:30616"/>
    </ligand>
</feature>
<dbReference type="Ensembl" id="ENSGMOT00000027017.1">
    <property type="protein sequence ID" value="ENSGMOP00000038043.1"/>
    <property type="gene ID" value="ENSGMOG00000014015.2"/>
</dbReference>
<dbReference type="Gene3D" id="1.10.10.820">
    <property type="match status" value="1"/>
</dbReference>
<dbReference type="AlphaFoldDB" id="A0A8C5AX45"/>
<name>A0A8C5AX45_GADMO</name>
<feature type="domain" description="Myosin motor" evidence="8">
    <location>
        <begin position="58"/>
        <end position="669"/>
    </location>
</feature>
<dbReference type="GO" id="GO:0000146">
    <property type="term" value="F:microfilament motor activity"/>
    <property type="evidence" value="ECO:0007669"/>
    <property type="project" value="TreeGrafter"/>
</dbReference>
<evidence type="ECO:0000313" key="10">
    <source>
        <dbReference type="Proteomes" id="UP000694546"/>
    </source>
</evidence>
<dbReference type="Gene3D" id="3.40.850.10">
    <property type="entry name" value="Kinesin motor domain"/>
    <property type="match status" value="1"/>
</dbReference>
<dbReference type="SUPFAM" id="SSF52540">
    <property type="entry name" value="P-loop containing nucleoside triphosphate hydrolases"/>
    <property type="match status" value="1"/>
</dbReference>
<dbReference type="GeneTree" id="ENSGT00940000157382"/>
<dbReference type="SMART" id="SM00242">
    <property type="entry name" value="MYSc"/>
    <property type="match status" value="1"/>
</dbReference>
<gene>
    <name evidence="9" type="primary">MYO19</name>
    <name evidence="9" type="synonym">myo19</name>
</gene>
<dbReference type="PANTHER" id="PTHR13140:SF289">
    <property type="entry name" value="UNCONVENTIONAL MYOSIN-XIX"/>
    <property type="match status" value="1"/>
</dbReference>
<dbReference type="GO" id="GO:0005737">
    <property type="term" value="C:cytoplasm"/>
    <property type="evidence" value="ECO:0007669"/>
    <property type="project" value="TreeGrafter"/>
</dbReference>
<keyword evidence="3 6" id="KW-0518">Myosin</keyword>
<comment type="similarity">
    <text evidence="6">Belongs to the TRAFAC class myosin-kinesin ATPase superfamily. Myosin family.</text>
</comment>
<dbReference type="InterPro" id="IPR036961">
    <property type="entry name" value="Kinesin_motor_dom_sf"/>
</dbReference>
<evidence type="ECO:0000313" key="9">
    <source>
        <dbReference type="Ensembl" id="ENSGMOP00000038043.1"/>
    </source>
</evidence>
<dbReference type="PRINTS" id="PR00193">
    <property type="entry name" value="MYOSINHEAVY"/>
</dbReference>
<dbReference type="GO" id="GO:0016459">
    <property type="term" value="C:myosin complex"/>
    <property type="evidence" value="ECO:0007669"/>
    <property type="project" value="UniProtKB-KW"/>
</dbReference>
<evidence type="ECO:0000256" key="3">
    <source>
        <dbReference type="ARBA" id="ARBA00023123"/>
    </source>
</evidence>
<dbReference type="Pfam" id="PF00063">
    <property type="entry name" value="Myosin_head"/>
    <property type="match status" value="1"/>
</dbReference>
<dbReference type="PANTHER" id="PTHR13140">
    <property type="entry name" value="MYOSIN"/>
    <property type="match status" value="1"/>
</dbReference>
<reference evidence="9" key="2">
    <citation type="submission" date="2025-09" db="UniProtKB">
        <authorList>
            <consortium name="Ensembl"/>
        </authorList>
    </citation>
    <scope>IDENTIFICATION</scope>
</reference>